<name>A0ABW5JCP1_9BACT</name>
<organism evidence="1 2">
    <name type="scientific">Emticicia soli</name>
    <dbReference type="NCBI Taxonomy" id="2027878"/>
    <lineage>
        <taxon>Bacteria</taxon>
        <taxon>Pseudomonadati</taxon>
        <taxon>Bacteroidota</taxon>
        <taxon>Cytophagia</taxon>
        <taxon>Cytophagales</taxon>
        <taxon>Leadbetterellaceae</taxon>
        <taxon>Emticicia</taxon>
    </lineage>
</organism>
<dbReference type="Proteomes" id="UP001597510">
    <property type="component" value="Unassembled WGS sequence"/>
</dbReference>
<accession>A0ABW5JCP1</accession>
<protein>
    <recommendedName>
        <fullName evidence="3">Toxin-antitoxin system YwqK family antitoxin</fullName>
    </recommendedName>
</protein>
<evidence type="ECO:0000313" key="1">
    <source>
        <dbReference type="EMBL" id="MFD2523344.1"/>
    </source>
</evidence>
<dbReference type="RefSeq" id="WP_340233017.1">
    <property type="nucleotide sequence ID" value="NZ_JBBEWC010000001.1"/>
</dbReference>
<sequence length="122" mass="14240">MGFLVWSLTRRVYKANLGYNFADEVTNEKDLSQPIEIQLSNNRWIKNFYDGSGRLYKTSYSTGEYWEYLDGLVFKNGAFYQLATPEGRAVYQSGGWTYEYFHTDHLGNTRIAYKANGIYLLK</sequence>
<reference evidence="2" key="1">
    <citation type="journal article" date="2019" name="Int. J. Syst. Evol. Microbiol.">
        <title>The Global Catalogue of Microorganisms (GCM) 10K type strain sequencing project: providing services to taxonomists for standard genome sequencing and annotation.</title>
        <authorList>
            <consortium name="The Broad Institute Genomics Platform"/>
            <consortium name="The Broad Institute Genome Sequencing Center for Infectious Disease"/>
            <person name="Wu L."/>
            <person name="Ma J."/>
        </authorList>
    </citation>
    <scope>NUCLEOTIDE SEQUENCE [LARGE SCALE GENOMIC DNA]</scope>
    <source>
        <strain evidence="2">KCTC 52344</strain>
    </source>
</reference>
<dbReference type="EMBL" id="JBHULC010000038">
    <property type="protein sequence ID" value="MFD2523344.1"/>
    <property type="molecule type" value="Genomic_DNA"/>
</dbReference>
<proteinExistence type="predicted"/>
<comment type="caution">
    <text evidence="1">The sequence shown here is derived from an EMBL/GenBank/DDBJ whole genome shotgun (WGS) entry which is preliminary data.</text>
</comment>
<keyword evidence="2" id="KW-1185">Reference proteome</keyword>
<gene>
    <name evidence="1" type="ORF">ACFSR2_20775</name>
</gene>
<evidence type="ECO:0000313" key="2">
    <source>
        <dbReference type="Proteomes" id="UP001597510"/>
    </source>
</evidence>
<evidence type="ECO:0008006" key="3">
    <source>
        <dbReference type="Google" id="ProtNLM"/>
    </source>
</evidence>
<dbReference type="Gene3D" id="2.180.10.10">
    <property type="entry name" value="RHS repeat-associated core"/>
    <property type="match status" value="1"/>
</dbReference>